<protein>
    <submittedName>
        <fullName evidence="1">Uncharacterized protein</fullName>
    </submittedName>
</protein>
<dbReference type="EMBL" id="LJQG01000085">
    <property type="protein sequence ID" value="KPX21776.1"/>
    <property type="molecule type" value="Genomic_DNA"/>
</dbReference>
<proteinExistence type="predicted"/>
<accession>A0A0P9R1C5</accession>
<dbReference type="AlphaFoldDB" id="A0A0P9R1C5"/>
<evidence type="ECO:0000313" key="2">
    <source>
        <dbReference type="Proteomes" id="UP000050346"/>
    </source>
</evidence>
<comment type="caution">
    <text evidence="1">The sequence shown here is derived from an EMBL/GenBank/DDBJ whole genome shotgun (WGS) entry which is preliminary data.</text>
</comment>
<sequence>MMHRHFEIPMHELGDGLTRLVTETRVQCLDAVALRQFRPYWYLIRPFSGLIRRRVLKAIQRKVLPRITI</sequence>
<evidence type="ECO:0000313" key="1">
    <source>
        <dbReference type="EMBL" id="KPX21776.1"/>
    </source>
</evidence>
<dbReference type="PATRIC" id="fig|235272.12.peg.3756"/>
<organism evidence="1 2">
    <name type="scientific">Pseudomonas amygdali pv. dendropanacis</name>
    <dbReference type="NCBI Taxonomy" id="235272"/>
    <lineage>
        <taxon>Bacteria</taxon>
        <taxon>Pseudomonadati</taxon>
        <taxon>Pseudomonadota</taxon>
        <taxon>Gammaproteobacteria</taxon>
        <taxon>Pseudomonadales</taxon>
        <taxon>Pseudomonadaceae</taxon>
        <taxon>Pseudomonas</taxon>
        <taxon>Pseudomonas amygdali</taxon>
    </lineage>
</organism>
<name>A0A0P9R1C5_PSEA0</name>
<reference evidence="1 2" key="1">
    <citation type="submission" date="2015-09" db="EMBL/GenBank/DDBJ databases">
        <title>Genome announcement of multiple Pseudomonas syringae strains.</title>
        <authorList>
            <person name="Thakur S."/>
            <person name="Wang P.W."/>
            <person name="Gong Y."/>
            <person name="Weir B.S."/>
            <person name="Guttman D.S."/>
        </authorList>
    </citation>
    <scope>NUCLEOTIDE SEQUENCE [LARGE SCALE GENOMIC DNA]</scope>
    <source>
        <strain evidence="1 2">ICMP9150</strain>
    </source>
</reference>
<gene>
    <name evidence="1" type="ORF">ALO71_102531</name>
</gene>
<dbReference type="Proteomes" id="UP000050346">
    <property type="component" value="Unassembled WGS sequence"/>
</dbReference>